<gene>
    <name evidence="8" type="ORF">FGO68_gene4804</name>
</gene>
<keyword evidence="5" id="KW-0067">ATP-binding</keyword>
<dbReference type="InterPro" id="IPR000719">
    <property type="entry name" value="Prot_kinase_dom"/>
</dbReference>
<dbReference type="PROSITE" id="PS50011">
    <property type="entry name" value="PROTEIN_KINASE_DOM"/>
    <property type="match status" value="1"/>
</dbReference>
<evidence type="ECO:0000256" key="1">
    <source>
        <dbReference type="ARBA" id="ARBA00012513"/>
    </source>
</evidence>
<evidence type="ECO:0000256" key="4">
    <source>
        <dbReference type="ARBA" id="ARBA00022777"/>
    </source>
</evidence>
<dbReference type="Proteomes" id="UP000785679">
    <property type="component" value="Unassembled WGS sequence"/>
</dbReference>
<dbReference type="AlphaFoldDB" id="A0A8J8P3J5"/>
<accession>A0A8J8P3J5</accession>
<evidence type="ECO:0000313" key="8">
    <source>
        <dbReference type="EMBL" id="TNV85195.1"/>
    </source>
</evidence>
<comment type="caution">
    <text evidence="8">The sequence shown here is derived from an EMBL/GenBank/DDBJ whole genome shotgun (WGS) entry which is preliminary data.</text>
</comment>
<keyword evidence="3" id="KW-0547">Nucleotide-binding</keyword>
<protein>
    <recommendedName>
        <fullName evidence="1">non-specific serine/threonine protein kinase</fullName>
        <ecNumber evidence="1">2.7.11.1</ecNumber>
    </recommendedName>
</protein>
<name>A0A8J8P3J5_HALGN</name>
<evidence type="ECO:0000256" key="3">
    <source>
        <dbReference type="ARBA" id="ARBA00022741"/>
    </source>
</evidence>
<dbReference type="Gene3D" id="1.10.510.10">
    <property type="entry name" value="Transferase(Phosphotransferase) domain 1"/>
    <property type="match status" value="1"/>
</dbReference>
<reference evidence="8" key="1">
    <citation type="submission" date="2019-06" db="EMBL/GenBank/DDBJ databases">
        <authorList>
            <person name="Zheng W."/>
        </authorList>
    </citation>
    <scope>NUCLEOTIDE SEQUENCE</scope>
    <source>
        <strain evidence="8">QDHG01</strain>
    </source>
</reference>
<keyword evidence="2" id="KW-0808">Transferase</keyword>
<evidence type="ECO:0000256" key="2">
    <source>
        <dbReference type="ARBA" id="ARBA00022679"/>
    </source>
</evidence>
<sequence>MFRLKVIEGTPGYIPPEAIDANLYSNKSDIFALGVTLFQLLTKKSLWGTNFNLYPNCKSNAARDQLKSGTLNAELFAKNIECDNSIIPEYLLAYSQYNHDELTELVLGLLKKDPSQRFCPRAALNQAWLNKQGTSSSCAGHRKDRLLRHAIKKCLLNNDTVKECQLRGSNYWCENAIEGNSDGISPNRVHLSNQQLTINVSKAGINQLITPTSNSSANNFKVIQRNKSNSPSFAVAAMTMGMARQHPRSPIQQIISIRSKKAQKPQKIVDDASPSSNGDGRPSSQQKRTNVYQNQCTNYFSIIKKILLQDNIMEQLRPKPLVINRGTVHLRGSMNESLSISPGRGNFPGMGKGSIMSKIKNSLQFIQGSSTPSIVKKDVALKMFSGKQFLSNAAEKTENAQQQSAVFSKQNFNNLNIQSLKQLNPTLQQREDLAQPLSNAASGAQSSGFKPSQFIRLKQQQQAMSKSGAVSPNYRLNLGQSPQCKNPQLIASADANPIKGVQLGEEKVVDMPLAAIVNETVKNFMQVESRLLSEEAQQEQVQAGGEEIRLDQVLRKQSSYLNSVIDIPNEEMEGEDSEVRIKFVERITTQTNYHDTKSPLTGLSGESDCSNKSMSAKNHTVLWRTFI</sequence>
<dbReference type="GO" id="GO:0005524">
    <property type="term" value="F:ATP binding"/>
    <property type="evidence" value="ECO:0007669"/>
    <property type="project" value="UniProtKB-KW"/>
</dbReference>
<evidence type="ECO:0000256" key="6">
    <source>
        <dbReference type="SAM" id="MobiDB-lite"/>
    </source>
</evidence>
<feature type="region of interest" description="Disordered" evidence="6">
    <location>
        <begin position="258"/>
        <end position="291"/>
    </location>
</feature>
<dbReference type="PANTHER" id="PTHR43671">
    <property type="entry name" value="SERINE/THREONINE-PROTEIN KINASE NEK"/>
    <property type="match status" value="1"/>
</dbReference>
<dbReference type="Pfam" id="PF00069">
    <property type="entry name" value="Pkinase"/>
    <property type="match status" value="1"/>
</dbReference>
<dbReference type="GO" id="GO:0004674">
    <property type="term" value="F:protein serine/threonine kinase activity"/>
    <property type="evidence" value="ECO:0007669"/>
    <property type="project" value="UniProtKB-EC"/>
</dbReference>
<dbReference type="InterPro" id="IPR011009">
    <property type="entry name" value="Kinase-like_dom_sf"/>
</dbReference>
<dbReference type="EC" id="2.7.11.1" evidence="1"/>
<keyword evidence="9" id="KW-1185">Reference proteome</keyword>
<evidence type="ECO:0000256" key="5">
    <source>
        <dbReference type="ARBA" id="ARBA00022840"/>
    </source>
</evidence>
<evidence type="ECO:0000259" key="7">
    <source>
        <dbReference type="PROSITE" id="PS50011"/>
    </source>
</evidence>
<dbReference type="InterPro" id="IPR050660">
    <property type="entry name" value="NEK_Ser/Thr_kinase"/>
</dbReference>
<feature type="domain" description="Protein kinase" evidence="7">
    <location>
        <begin position="1"/>
        <end position="129"/>
    </location>
</feature>
<dbReference type="OrthoDB" id="4062651at2759"/>
<proteinExistence type="predicted"/>
<dbReference type="SUPFAM" id="SSF56112">
    <property type="entry name" value="Protein kinase-like (PK-like)"/>
    <property type="match status" value="1"/>
</dbReference>
<feature type="compositionally biased region" description="Polar residues" evidence="6">
    <location>
        <begin position="273"/>
        <end position="291"/>
    </location>
</feature>
<keyword evidence="4" id="KW-0418">Kinase</keyword>
<organism evidence="8 9">
    <name type="scientific">Halteria grandinella</name>
    <dbReference type="NCBI Taxonomy" id="5974"/>
    <lineage>
        <taxon>Eukaryota</taxon>
        <taxon>Sar</taxon>
        <taxon>Alveolata</taxon>
        <taxon>Ciliophora</taxon>
        <taxon>Intramacronucleata</taxon>
        <taxon>Spirotrichea</taxon>
        <taxon>Stichotrichia</taxon>
        <taxon>Sporadotrichida</taxon>
        <taxon>Halteriidae</taxon>
        <taxon>Halteria</taxon>
    </lineage>
</organism>
<evidence type="ECO:0000313" key="9">
    <source>
        <dbReference type="Proteomes" id="UP000785679"/>
    </source>
</evidence>
<dbReference type="EMBL" id="RRYP01002048">
    <property type="protein sequence ID" value="TNV85195.1"/>
    <property type="molecule type" value="Genomic_DNA"/>
</dbReference>
<dbReference type="PANTHER" id="PTHR43671:SF13">
    <property type="entry name" value="SERINE_THREONINE-PROTEIN KINASE NEK2"/>
    <property type="match status" value="1"/>
</dbReference>